<keyword evidence="2" id="KW-1185">Reference proteome</keyword>
<comment type="caution">
    <text evidence="1">The sequence shown here is derived from an EMBL/GenBank/DDBJ whole genome shotgun (WGS) entry which is preliminary data.</text>
</comment>
<dbReference type="AlphaFoldDB" id="C0EFE0"/>
<organism evidence="1 2">
    <name type="scientific">[Clostridium] methylpentosum DSM 5476</name>
    <dbReference type="NCBI Taxonomy" id="537013"/>
    <lineage>
        <taxon>Bacteria</taxon>
        <taxon>Bacillati</taxon>
        <taxon>Bacillota</taxon>
        <taxon>Clostridia</taxon>
        <taxon>Eubacteriales</taxon>
        <taxon>Oscillospiraceae</taxon>
        <taxon>Oscillospiraceae incertae sedis</taxon>
    </lineage>
</organism>
<protein>
    <submittedName>
        <fullName evidence="1">Uncharacterized protein</fullName>
    </submittedName>
</protein>
<dbReference type="STRING" id="537013.CLOSTMETH_02582"/>
<name>C0EFE0_9FIRM</name>
<reference evidence="1 2" key="1">
    <citation type="submission" date="2009-01" db="EMBL/GenBank/DDBJ databases">
        <authorList>
            <person name="Fulton L."/>
            <person name="Clifton S."/>
            <person name="Fulton B."/>
            <person name="Xu J."/>
            <person name="Minx P."/>
            <person name="Pepin K.H."/>
            <person name="Johnson M."/>
            <person name="Bhonagiri V."/>
            <person name="Nash W.E."/>
            <person name="Mardis E.R."/>
            <person name="Wilson R.K."/>
        </authorList>
    </citation>
    <scope>NUCLEOTIDE SEQUENCE [LARGE SCALE GENOMIC DNA]</scope>
    <source>
        <strain evidence="1 2">DSM 5476</strain>
    </source>
</reference>
<dbReference type="eggNOG" id="COG1876">
    <property type="taxonomic scope" value="Bacteria"/>
</dbReference>
<dbReference type="Proteomes" id="UP000003340">
    <property type="component" value="Unassembled WGS sequence"/>
</dbReference>
<evidence type="ECO:0000313" key="2">
    <source>
        <dbReference type="Proteomes" id="UP000003340"/>
    </source>
</evidence>
<proteinExistence type="predicted"/>
<dbReference type="HOGENOM" id="CLU_1265122_0_0_9"/>
<accession>C0EFE0</accession>
<sequence length="218" mass="23462">MKKLLIAALVTALLVIGATGIVGKIVIAEPGERTCSLTLDIEETGRPQGTHSIETSSAGEGSLLPTPPSGNALELACGQSLRALLRDFEDKFGDRAAQSVHPLSTLEVSGMFDEDQAFWLRQNASRYGWICLSENSLRYVGIPHAFVMRAKNFDLGQYLDYLRKTEGITVHLNGQAYVISYYPAGEPLRAPEGGSSVSGDGQNGFIVTTQCQAQPSSR</sequence>
<dbReference type="Gene3D" id="3.30.200.180">
    <property type="match status" value="1"/>
</dbReference>
<evidence type="ECO:0000313" key="1">
    <source>
        <dbReference type="EMBL" id="EEG29809.1"/>
    </source>
</evidence>
<dbReference type="EMBL" id="ACEC01000089">
    <property type="protein sequence ID" value="EEG29809.1"/>
    <property type="molecule type" value="Genomic_DNA"/>
</dbReference>
<reference evidence="1 2" key="2">
    <citation type="submission" date="2009-02" db="EMBL/GenBank/DDBJ databases">
        <title>Draft genome sequence of Clostridium methylpentosum (DSM 5476).</title>
        <authorList>
            <person name="Sudarsanam P."/>
            <person name="Ley R."/>
            <person name="Guruge J."/>
            <person name="Turnbaugh P.J."/>
            <person name="Mahowald M."/>
            <person name="Liep D."/>
            <person name="Gordon J."/>
        </authorList>
    </citation>
    <scope>NUCLEOTIDE SEQUENCE [LARGE SCALE GENOMIC DNA]</scope>
    <source>
        <strain evidence="1 2">DSM 5476</strain>
    </source>
</reference>
<gene>
    <name evidence="1" type="ORF">CLOSTMETH_02582</name>
</gene>